<dbReference type="InterPro" id="IPR004244">
    <property type="entry name" value="Transposase_22"/>
</dbReference>
<dbReference type="PANTHER" id="PTHR11505">
    <property type="entry name" value="L1 TRANSPOSABLE ELEMENT-RELATED"/>
    <property type="match status" value="1"/>
</dbReference>
<evidence type="ECO:0000313" key="3">
    <source>
        <dbReference type="Proteomes" id="UP001066276"/>
    </source>
</evidence>
<organism evidence="2 3">
    <name type="scientific">Pleurodeles waltl</name>
    <name type="common">Iberian ribbed newt</name>
    <dbReference type="NCBI Taxonomy" id="8319"/>
    <lineage>
        <taxon>Eukaryota</taxon>
        <taxon>Metazoa</taxon>
        <taxon>Chordata</taxon>
        <taxon>Craniata</taxon>
        <taxon>Vertebrata</taxon>
        <taxon>Euteleostomi</taxon>
        <taxon>Amphibia</taxon>
        <taxon>Batrachia</taxon>
        <taxon>Caudata</taxon>
        <taxon>Salamandroidea</taxon>
        <taxon>Salamandridae</taxon>
        <taxon>Pleurodelinae</taxon>
        <taxon>Pleurodeles</taxon>
    </lineage>
</organism>
<evidence type="ECO:0000313" key="2">
    <source>
        <dbReference type="EMBL" id="KAJ1096621.1"/>
    </source>
</evidence>
<feature type="region of interest" description="Disordered" evidence="1">
    <location>
        <begin position="45"/>
        <end position="70"/>
    </location>
</feature>
<dbReference type="EMBL" id="JANPWB010000014">
    <property type="protein sequence ID" value="KAJ1096621.1"/>
    <property type="molecule type" value="Genomic_DNA"/>
</dbReference>
<protein>
    <submittedName>
        <fullName evidence="2">Uncharacterized protein</fullName>
    </submittedName>
</protein>
<sequence length="245" mass="28011">MRRSHLACSPSPSAHKPVMPGGKSSNKHLGKPARQLLFSEALRQTRTPSPAPQEHPTIQSRVMADTSQGATMDRILQEISAVGRRLEGMDSMMTSLTEDTKSMRLDIAGFQSRVTALEQQMTTVETQAVLASDRDQELLYLRNKVIDLEDRSRRDNVRFLGFLEEIEARMQGPFRMNDLQIRMTADFSKETSERRKAFLALRPRLQQLENNFGIFKPARMWITKNNVSQDFYAPMDLGFYLNSRT</sequence>
<name>A0AAV7LYJ3_PLEWA</name>
<reference evidence="2" key="1">
    <citation type="journal article" date="2022" name="bioRxiv">
        <title>Sequencing and chromosome-scale assembly of the giantPleurodeles waltlgenome.</title>
        <authorList>
            <person name="Brown T."/>
            <person name="Elewa A."/>
            <person name="Iarovenko S."/>
            <person name="Subramanian E."/>
            <person name="Araus A.J."/>
            <person name="Petzold A."/>
            <person name="Susuki M."/>
            <person name="Suzuki K.-i.T."/>
            <person name="Hayashi T."/>
            <person name="Toyoda A."/>
            <person name="Oliveira C."/>
            <person name="Osipova E."/>
            <person name="Leigh N.D."/>
            <person name="Simon A."/>
            <person name="Yun M.H."/>
        </authorList>
    </citation>
    <scope>NUCLEOTIDE SEQUENCE</scope>
    <source>
        <strain evidence="2">20211129_DDA</strain>
        <tissue evidence="2">Liver</tissue>
    </source>
</reference>
<dbReference type="InterPro" id="IPR042566">
    <property type="entry name" value="L1_C"/>
</dbReference>
<feature type="compositionally biased region" description="Polar residues" evidence="1">
    <location>
        <begin position="56"/>
        <end position="70"/>
    </location>
</feature>
<dbReference type="Proteomes" id="UP001066276">
    <property type="component" value="Chromosome 10"/>
</dbReference>
<keyword evidence="3" id="KW-1185">Reference proteome</keyword>
<accession>A0AAV7LYJ3</accession>
<dbReference type="AlphaFoldDB" id="A0AAV7LYJ3"/>
<comment type="caution">
    <text evidence="2">The sequence shown here is derived from an EMBL/GenBank/DDBJ whole genome shotgun (WGS) entry which is preliminary data.</text>
</comment>
<gene>
    <name evidence="2" type="ORF">NDU88_001756</name>
</gene>
<evidence type="ECO:0000256" key="1">
    <source>
        <dbReference type="SAM" id="MobiDB-lite"/>
    </source>
</evidence>
<dbReference type="Gene3D" id="3.30.250.20">
    <property type="entry name" value="L1 transposable element, C-terminal domain"/>
    <property type="match status" value="1"/>
</dbReference>
<feature type="region of interest" description="Disordered" evidence="1">
    <location>
        <begin position="1"/>
        <end position="29"/>
    </location>
</feature>
<proteinExistence type="predicted"/>